<dbReference type="Pfam" id="PF18911">
    <property type="entry name" value="PKD_4"/>
    <property type="match status" value="2"/>
</dbReference>
<organism evidence="2 3">
    <name type="scientific">Chitinophaga niabensis</name>
    <dbReference type="NCBI Taxonomy" id="536979"/>
    <lineage>
        <taxon>Bacteria</taxon>
        <taxon>Pseudomonadati</taxon>
        <taxon>Bacteroidota</taxon>
        <taxon>Chitinophagia</taxon>
        <taxon>Chitinophagales</taxon>
        <taxon>Chitinophagaceae</taxon>
        <taxon>Chitinophaga</taxon>
    </lineage>
</organism>
<protein>
    <submittedName>
        <fullName evidence="2">PKD domain-containing protein</fullName>
    </submittedName>
</protein>
<reference evidence="2 3" key="1">
    <citation type="submission" date="2016-11" db="EMBL/GenBank/DDBJ databases">
        <authorList>
            <person name="Jaros S."/>
            <person name="Januszkiewicz K."/>
            <person name="Wedrychowicz H."/>
        </authorList>
    </citation>
    <scope>NUCLEOTIDE SEQUENCE [LARGE SCALE GENOMIC DNA]</scope>
    <source>
        <strain evidence="2 3">DSM 24787</strain>
    </source>
</reference>
<dbReference type="SMART" id="SM00089">
    <property type="entry name" value="PKD"/>
    <property type="match status" value="2"/>
</dbReference>
<keyword evidence="3" id="KW-1185">Reference proteome</keyword>
<dbReference type="PANTHER" id="PTHR36842">
    <property type="entry name" value="PROTEIN TOLB HOMOLOG"/>
    <property type="match status" value="1"/>
</dbReference>
<dbReference type="PROSITE" id="PS50093">
    <property type="entry name" value="PKD"/>
    <property type="match status" value="2"/>
</dbReference>
<dbReference type="InterPro" id="IPR035986">
    <property type="entry name" value="PKD_dom_sf"/>
</dbReference>
<dbReference type="OrthoDB" id="622252at2"/>
<dbReference type="AlphaFoldDB" id="A0A1N6H3A9"/>
<dbReference type="Proteomes" id="UP000185003">
    <property type="component" value="Unassembled WGS sequence"/>
</dbReference>
<dbReference type="RefSeq" id="WP_084185590.1">
    <property type="nucleotide sequence ID" value="NZ_FSRA01000001.1"/>
</dbReference>
<dbReference type="InterPro" id="IPR022409">
    <property type="entry name" value="PKD/Chitinase_dom"/>
</dbReference>
<accession>A0A1N6H3A9</accession>
<name>A0A1N6H3A9_9BACT</name>
<dbReference type="EMBL" id="FSRA01000001">
    <property type="protein sequence ID" value="SIO14264.1"/>
    <property type="molecule type" value="Genomic_DNA"/>
</dbReference>
<evidence type="ECO:0000259" key="1">
    <source>
        <dbReference type="PROSITE" id="PS50093"/>
    </source>
</evidence>
<evidence type="ECO:0000313" key="2">
    <source>
        <dbReference type="EMBL" id="SIO14264.1"/>
    </source>
</evidence>
<dbReference type="CDD" id="cd00146">
    <property type="entry name" value="PKD"/>
    <property type="match status" value="2"/>
</dbReference>
<feature type="domain" description="PKD" evidence="1">
    <location>
        <begin position="54"/>
        <end position="110"/>
    </location>
</feature>
<dbReference type="InterPro" id="IPR000601">
    <property type="entry name" value="PKD_dom"/>
</dbReference>
<evidence type="ECO:0000313" key="3">
    <source>
        <dbReference type="Proteomes" id="UP000185003"/>
    </source>
</evidence>
<dbReference type="PANTHER" id="PTHR36842:SF1">
    <property type="entry name" value="PROTEIN TOLB"/>
    <property type="match status" value="1"/>
</dbReference>
<sequence length="367" mass="39607">MKKTFTAISLILLVTGILESCTRGIDVSPFTRVVAVADFTATIQAPDNLTVKLANKSKNAKSITWDFGDGSPVSNEAEPTYTYAAPGDYKITLKITSVTGIESTKEQTVTTKPVDIIPQINFSYAEDPANPLKIKFTNQSVNGISFTWDFGDGSPVSTEGSPEHLYAANGRYNVVLTAKSVTGNESTRTISIRAPKLTAPEKITIANPGFEMDPKDSYVVTGWEPVKISYPGSPGWGGFFIAESPKSGTRCLLFWTPSVDPGNGHKYELAYVGSVTQQITGLEDGKYTFKVWISSADMEGMYLIANGGGAEVKKAVGSNNGYTQLSIDFNVVGGTARIGFMMNRPNDVGDNWSPNFQADDAELWINP</sequence>
<dbReference type="Gene3D" id="2.60.40.10">
    <property type="entry name" value="Immunoglobulins"/>
    <property type="match status" value="2"/>
</dbReference>
<dbReference type="SUPFAM" id="SSF49299">
    <property type="entry name" value="PKD domain"/>
    <property type="match status" value="2"/>
</dbReference>
<feature type="domain" description="PKD" evidence="1">
    <location>
        <begin position="138"/>
        <end position="195"/>
    </location>
</feature>
<dbReference type="InterPro" id="IPR013783">
    <property type="entry name" value="Ig-like_fold"/>
</dbReference>
<dbReference type="Gene3D" id="2.60.120.260">
    <property type="entry name" value="Galactose-binding domain-like"/>
    <property type="match status" value="1"/>
</dbReference>
<dbReference type="STRING" id="536979.SAMN04488055_3149"/>
<proteinExistence type="predicted"/>
<gene>
    <name evidence="2" type="ORF">SAMN04488055_3149</name>
</gene>